<dbReference type="EMBL" id="JAADJZ010000036">
    <property type="protein sequence ID" value="KAF2865177.1"/>
    <property type="molecule type" value="Genomic_DNA"/>
</dbReference>
<keyword evidence="10" id="KW-1185">Reference proteome</keyword>
<feature type="compositionally biased region" description="Low complexity" evidence="6">
    <location>
        <begin position="388"/>
        <end position="402"/>
    </location>
</feature>
<evidence type="ECO:0000256" key="3">
    <source>
        <dbReference type="ARBA" id="ARBA00022989"/>
    </source>
</evidence>
<dbReference type="Pfam" id="PF20684">
    <property type="entry name" value="Fung_rhodopsin"/>
    <property type="match status" value="1"/>
</dbReference>
<comment type="similarity">
    <text evidence="5">Belongs to the SAT4 family.</text>
</comment>
<keyword evidence="3 7" id="KW-1133">Transmembrane helix</keyword>
<feature type="transmembrane region" description="Helical" evidence="7">
    <location>
        <begin position="225"/>
        <end position="246"/>
    </location>
</feature>
<dbReference type="PANTHER" id="PTHR33048">
    <property type="entry name" value="PTH11-LIKE INTEGRAL MEMBRANE PROTEIN (AFU_ORTHOLOGUE AFUA_5G11245)"/>
    <property type="match status" value="1"/>
</dbReference>
<evidence type="ECO:0000259" key="8">
    <source>
        <dbReference type="Pfam" id="PF20684"/>
    </source>
</evidence>
<feature type="region of interest" description="Disordered" evidence="6">
    <location>
        <begin position="358"/>
        <end position="402"/>
    </location>
</feature>
<evidence type="ECO:0000256" key="5">
    <source>
        <dbReference type="ARBA" id="ARBA00038359"/>
    </source>
</evidence>
<feature type="transmembrane region" description="Helical" evidence="7">
    <location>
        <begin position="191"/>
        <end position="213"/>
    </location>
</feature>
<comment type="caution">
    <text evidence="9">The sequence shown here is derived from an EMBL/GenBank/DDBJ whole genome shotgun (WGS) entry which is preliminary data.</text>
</comment>
<feature type="transmembrane region" description="Helical" evidence="7">
    <location>
        <begin position="258"/>
        <end position="280"/>
    </location>
</feature>
<sequence>MSDLQDLVLLGDAASSIRKKTFLIVTSIFFALAILSILTWTVLGYRHGHCFRKSDCIPILGTLCFIAGSAVMYSMLSSIYIGPAISSNAILASPPIGLDLASVTAKVVNYFDAFQCLIWTVIFSMKTALLLTLKDGAHEERQFRRVFVVVLMFIGTSWAFVFVTPFIVCPHLGGNAVQCFDPEKEQLHRTLVYVSSAIDCITYVLVLTVPMLLFRRIQLAVRQRVALATFLFFSVALILIAILRAIKPEVAQPQRRDVPLYTFLLHIEASVLFILFSVIAHPRLFDAHPPIAPQQWVPDSWTRRRNQEPEDEEESRETLTGLHTFVRRGSTPHSGLNRKESVLRTREVVVEISYEKAPDGDLWVPSPTWMKDRSGRSLEDSSDKRSSKSNGRSSSRCSLRGT</sequence>
<evidence type="ECO:0000256" key="1">
    <source>
        <dbReference type="ARBA" id="ARBA00004141"/>
    </source>
</evidence>
<dbReference type="PANTHER" id="PTHR33048:SF92">
    <property type="entry name" value="INTEGRAL MEMBRANE PROTEIN"/>
    <property type="match status" value="1"/>
</dbReference>
<reference evidence="9 10" key="1">
    <citation type="submission" date="2020-01" db="EMBL/GenBank/DDBJ databases">
        <authorList>
            <consortium name="DOE Joint Genome Institute"/>
            <person name="Haridas S."/>
            <person name="Albert R."/>
            <person name="Binder M."/>
            <person name="Bloem J."/>
            <person name="Labutti K."/>
            <person name="Salamov A."/>
            <person name="Andreopoulos B."/>
            <person name="Baker S.E."/>
            <person name="Barry K."/>
            <person name="Bills G."/>
            <person name="Bluhm B.H."/>
            <person name="Cannon C."/>
            <person name="Castanera R."/>
            <person name="Culley D.E."/>
            <person name="Daum C."/>
            <person name="Ezra D."/>
            <person name="Gonzalez J.B."/>
            <person name="Henrissat B."/>
            <person name="Kuo A."/>
            <person name="Liang C."/>
            <person name="Lipzen A."/>
            <person name="Lutzoni F."/>
            <person name="Magnuson J."/>
            <person name="Mondo S."/>
            <person name="Nolan M."/>
            <person name="Ohm R."/>
            <person name="Pangilinan J."/>
            <person name="Park H.-J.H."/>
            <person name="Ramirez L."/>
            <person name="Alfaro M."/>
            <person name="Sun H."/>
            <person name="Tritt A."/>
            <person name="Yoshinaga Y."/>
            <person name="Zwiers L.-H.L."/>
            <person name="Turgeon B.G."/>
            <person name="Goodwin S.B."/>
            <person name="Spatafora J.W."/>
            <person name="Crous P.W."/>
            <person name="Grigoriev I.V."/>
        </authorList>
    </citation>
    <scope>NUCLEOTIDE SEQUENCE [LARGE SCALE GENOMIC DNA]</scope>
    <source>
        <strain evidence="9 10">CBS 611.86</strain>
    </source>
</reference>
<evidence type="ECO:0000256" key="4">
    <source>
        <dbReference type="ARBA" id="ARBA00023136"/>
    </source>
</evidence>
<accession>A0A7C8HYK6</accession>
<dbReference type="GO" id="GO:0016020">
    <property type="term" value="C:membrane"/>
    <property type="evidence" value="ECO:0007669"/>
    <property type="project" value="UniProtKB-SubCell"/>
</dbReference>
<evidence type="ECO:0000313" key="9">
    <source>
        <dbReference type="EMBL" id="KAF2865177.1"/>
    </source>
</evidence>
<feature type="region of interest" description="Disordered" evidence="6">
    <location>
        <begin position="298"/>
        <end position="339"/>
    </location>
</feature>
<evidence type="ECO:0000256" key="6">
    <source>
        <dbReference type="SAM" id="MobiDB-lite"/>
    </source>
</evidence>
<keyword evidence="4 7" id="KW-0472">Membrane</keyword>
<proteinExistence type="inferred from homology"/>
<feature type="domain" description="Rhodopsin" evidence="8">
    <location>
        <begin position="90"/>
        <end position="253"/>
    </location>
</feature>
<feature type="transmembrane region" description="Helical" evidence="7">
    <location>
        <begin position="110"/>
        <end position="133"/>
    </location>
</feature>
<evidence type="ECO:0000256" key="7">
    <source>
        <dbReference type="SAM" id="Phobius"/>
    </source>
</evidence>
<dbReference type="InterPro" id="IPR049326">
    <property type="entry name" value="Rhodopsin_dom_fungi"/>
</dbReference>
<organism evidence="9 10">
    <name type="scientific">Massariosphaeria phaeospora</name>
    <dbReference type="NCBI Taxonomy" id="100035"/>
    <lineage>
        <taxon>Eukaryota</taxon>
        <taxon>Fungi</taxon>
        <taxon>Dikarya</taxon>
        <taxon>Ascomycota</taxon>
        <taxon>Pezizomycotina</taxon>
        <taxon>Dothideomycetes</taxon>
        <taxon>Pleosporomycetidae</taxon>
        <taxon>Pleosporales</taxon>
        <taxon>Pleosporales incertae sedis</taxon>
        <taxon>Massariosphaeria</taxon>
    </lineage>
</organism>
<comment type="subcellular location">
    <subcellularLocation>
        <location evidence="1">Membrane</location>
        <topology evidence="1">Multi-pass membrane protein</topology>
    </subcellularLocation>
</comment>
<dbReference type="Proteomes" id="UP000481861">
    <property type="component" value="Unassembled WGS sequence"/>
</dbReference>
<feature type="transmembrane region" description="Helical" evidence="7">
    <location>
        <begin position="22"/>
        <end position="45"/>
    </location>
</feature>
<feature type="transmembrane region" description="Helical" evidence="7">
    <location>
        <begin position="57"/>
        <end position="81"/>
    </location>
</feature>
<dbReference type="OrthoDB" id="444631at2759"/>
<evidence type="ECO:0000313" key="10">
    <source>
        <dbReference type="Proteomes" id="UP000481861"/>
    </source>
</evidence>
<keyword evidence="2 7" id="KW-0812">Transmembrane</keyword>
<evidence type="ECO:0000256" key="2">
    <source>
        <dbReference type="ARBA" id="ARBA00022692"/>
    </source>
</evidence>
<gene>
    <name evidence="9" type="ORF">BDV95DRAFT_600019</name>
</gene>
<feature type="transmembrane region" description="Helical" evidence="7">
    <location>
        <begin position="145"/>
        <end position="168"/>
    </location>
</feature>
<protein>
    <recommendedName>
        <fullName evidence="8">Rhodopsin domain-containing protein</fullName>
    </recommendedName>
</protein>
<feature type="compositionally biased region" description="Basic and acidic residues" evidence="6">
    <location>
        <begin position="370"/>
        <end position="386"/>
    </location>
</feature>
<name>A0A7C8HYK6_9PLEO</name>
<dbReference type="AlphaFoldDB" id="A0A7C8HYK6"/>
<dbReference type="InterPro" id="IPR052337">
    <property type="entry name" value="SAT4-like"/>
</dbReference>